<dbReference type="Proteomes" id="UP001274896">
    <property type="component" value="Unassembled WGS sequence"/>
</dbReference>
<protein>
    <submittedName>
        <fullName evidence="2">Uncharacterized protein</fullName>
    </submittedName>
</protein>
<sequence>MSSSIKRIKAASAGDEQRNGSVKLNGSRKERRWGTAAAVKRQKPVEEEKEEEVKDEVEENSFDLPNNMEHTQERLLQRTYSNKNKRFKSVLNQMVRSVTETKVPDVNSTANRSSSKDRLSETVII</sequence>
<reference evidence="2" key="1">
    <citation type="submission" date="2023-06" db="EMBL/GenBank/DDBJ databases">
        <title>Male Hemibagrus guttatus genome.</title>
        <authorList>
            <person name="Bian C."/>
        </authorList>
    </citation>
    <scope>NUCLEOTIDE SEQUENCE</scope>
    <source>
        <strain evidence="2">Male_cb2023</strain>
        <tissue evidence="2">Muscle</tissue>
    </source>
</reference>
<evidence type="ECO:0000256" key="1">
    <source>
        <dbReference type="SAM" id="MobiDB-lite"/>
    </source>
</evidence>
<feature type="compositionally biased region" description="Acidic residues" evidence="1">
    <location>
        <begin position="47"/>
        <end position="61"/>
    </location>
</feature>
<name>A0AAE0Q5Q9_9TELE</name>
<organism evidence="2 3">
    <name type="scientific">Hemibagrus guttatus</name>
    <dbReference type="NCBI Taxonomy" id="175788"/>
    <lineage>
        <taxon>Eukaryota</taxon>
        <taxon>Metazoa</taxon>
        <taxon>Chordata</taxon>
        <taxon>Craniata</taxon>
        <taxon>Vertebrata</taxon>
        <taxon>Euteleostomi</taxon>
        <taxon>Actinopterygii</taxon>
        <taxon>Neopterygii</taxon>
        <taxon>Teleostei</taxon>
        <taxon>Ostariophysi</taxon>
        <taxon>Siluriformes</taxon>
        <taxon>Bagridae</taxon>
        <taxon>Hemibagrus</taxon>
    </lineage>
</organism>
<dbReference type="AlphaFoldDB" id="A0AAE0Q5Q9"/>
<feature type="region of interest" description="Disordered" evidence="1">
    <location>
        <begin position="102"/>
        <end position="125"/>
    </location>
</feature>
<comment type="caution">
    <text evidence="2">The sequence shown here is derived from an EMBL/GenBank/DDBJ whole genome shotgun (WGS) entry which is preliminary data.</text>
</comment>
<keyword evidence="3" id="KW-1185">Reference proteome</keyword>
<feature type="compositionally biased region" description="Basic and acidic residues" evidence="1">
    <location>
        <begin position="114"/>
        <end position="125"/>
    </location>
</feature>
<evidence type="ECO:0000313" key="3">
    <source>
        <dbReference type="Proteomes" id="UP001274896"/>
    </source>
</evidence>
<gene>
    <name evidence="2" type="ORF">QTP70_009112</name>
</gene>
<evidence type="ECO:0000313" key="2">
    <source>
        <dbReference type="EMBL" id="KAK3514191.1"/>
    </source>
</evidence>
<feature type="compositionally biased region" description="Low complexity" evidence="1">
    <location>
        <begin position="1"/>
        <end position="13"/>
    </location>
</feature>
<feature type="compositionally biased region" description="Polar residues" evidence="1">
    <location>
        <begin position="102"/>
        <end position="113"/>
    </location>
</feature>
<feature type="region of interest" description="Disordered" evidence="1">
    <location>
        <begin position="1"/>
        <end position="69"/>
    </location>
</feature>
<dbReference type="EMBL" id="JAUCMX010000021">
    <property type="protein sequence ID" value="KAK3514191.1"/>
    <property type="molecule type" value="Genomic_DNA"/>
</dbReference>
<accession>A0AAE0Q5Q9</accession>
<proteinExistence type="predicted"/>